<dbReference type="Pfam" id="PF00501">
    <property type="entry name" value="AMP-binding"/>
    <property type="match status" value="4"/>
</dbReference>
<dbReference type="FunFam" id="3.40.50.12780:FF:000014">
    <property type="entry name" value="Nonribosomal peptide synthetase 1"/>
    <property type="match status" value="4"/>
</dbReference>
<keyword evidence="3" id="KW-0597">Phosphoprotein</keyword>
<dbReference type="InterPro" id="IPR042099">
    <property type="entry name" value="ANL_N_sf"/>
</dbReference>
<dbReference type="CDD" id="cd05918">
    <property type="entry name" value="A_NRPS_SidN3_like"/>
    <property type="match status" value="4"/>
</dbReference>
<feature type="domain" description="Carrier" evidence="7">
    <location>
        <begin position="6"/>
        <end position="80"/>
    </location>
</feature>
<sequence length="7193" mass="793454">MENRTLSGSHMEEKLQSIWAYVLNLPHVALDQSFLAVGGDSISAMQVVGQCRKDGIGLGVQEVLRSRSISQLAEAVKEIEHTSYDTVEYFDEPFDLTPIQSLYFQRPNEGRGHFNQSFYLQVKQRTTKDEFRAAVQQLVARHSMLRARFSHSSELGWQQRLTNDISGSHRFRHRKVASKSEIDAMIEDSQQVLDHEHGPLFAADFFDLGDDQFAFLTAHHIVIDLVSWRLLLEELEEILRGGELLPPALPFQKWVELQVEHAGTLESDRVLPPVNVPHLDFDYWGIQREDNTYGNASHALFELDADVSTMLLTNCHAAYKTEPVEILLASLIQSWSRVFVDRPIPAIFNEGHGREPWSHDIDISRTVGWFTALSPILVTPSEDPTDTVRKVKDFKRQIPGNGRPYFARRCLTEEGRQQYHTHWPMEILFNYLGQYQQLERADALLQPLDTMAGEYRAAGGTSDFGHVTPRWGLFEISAIVFKGRLKFAFTFNLHMRHQDLIHRWVSECRDTLSAMIRGLVVREPTPTLSDFPLLSLTEDRFHSMLVTLKGMGIMPSEIEDAYPCSNMQEGLLLSQNKDAGFYAAATLHELTARAGQLDWNTVTNAWRQVVQRHPALRTVFLENFGTQEGLYSQVVLKSIDANIIHFECDSESHAIGIIKDQRSVSYSTGKCPNHRFTICTTADGRTFCSLDISHAIMDGYSMSLLASELRQACEGQLRIDGAPYSDYILWLLDQPQEASLEFWKSYLSGSEVCCFPALDDGKTMEKRLVTIRMDMNSLSMPDLQNFCNSNGITLSNIFHTAWALTLSCYVGSKDVTFGYLTSARDAEDIHRVQDMVGPMINTLVCRVNLTEGSRCLLDVLQDVQRDYMEALPHRHIALADVQHVLELSGASLFNTALSYRRLPPDVPVEATGVELREVAPIYDPTEYPVSINIEVGDTSAAIDLDYWTDYLSAGQAANVASTFVRALENIVYNAKRRISTLDFLSGKHWQQIQAWNIMPPTLNDCVHNRFASWVALQPDAPAICAFDGEYTYAELAAVTDRLAYHLMSLGVGPEVFVPTCFDKSCFAIVAMLSVLKAGGAAVPLDAKHPKPALQTRLEDASAKVVLTTATRAEKLEGLAPNVIIVDAAFLEQLPTRTGQAHTTVQPHNPCFVIFTSGSTGRPKGVVLEHSAMVTSAEAHGSKLGFGPGSRILQFASYTFDNSLEEMFTSLQRGACVCVPSEDQRVNDLPGAIAELNANFMDLTPTVAALLKPTDVPSIKTLGLGAEPLTKALIESWRPHVRVYGQYGPSEASINSAWRDFTNGGEATNIGKAIGSVSWVIDPDNRDRLMPIGCKGELLIEGPILSRGYLNDPEKTALAFIEDPEWARTTGPTGRRFYCTGDLVQYTSEGDMIYMGRKDSQVKLNGQRIELGEIEHHLKLNLPASAKSAVELVKFADTKALVGFICLDADSNVSPAIGEMTEAVRATAKQVEVTLGEALPAYYVPAMFMPVTSMPMTTSGKLDRKVLRQLAADVPESGMAAYRLAGNSGRAPLGHVEITLARLWVEVLKLSADTVGAEDSFFRLGGDSISAMRLVTASRKQGVVLNVANVFAQPKLVDMAATAVVLSSEELTTQADTTVVPFELITPNDKRRILDFAATECAVFPDLIEDIYPCSRLQEGLISLSTRDPGSYVAQPTYRLPSNIDVPRFKAAWNKVIANEAVLRSRIIHNDEFGFLQVVVKDQPKWQTLPSLNDIKEAHRQLPATPGGPLASYTIVGEGTDITFFIWTAHHAVYDGWSWSTLFNQVESCYQDMRPDLPASVPFSRFVKYLSTLKKEDSDKFWLSHLEGITAPQFPQLPSPDYKVQATSQLLHRIKMARRSDMEVTVPSLIRAAWGLLLATYSGSDDVLWGETNSGREAPVPDIESIIGPTLTTAPVRLTLNRDLKVRDYLRETQRQASTTLPYQFAGLQHIRKLSSETAVACDFQSFLGIVAGDNLQDVESELWSMQSTGTLGTNFFSYALVFNCTVEKDNVSVEVLYDSQVTETWYIERLLKQFDFIINCFSSSDYLNRTLNEIELVNPADMETISAWNSTPVTTIHKCIHDVISEDSTASQPTATAIDAWDTGAMSYRELDERSTRLASRLILLGVKPQSFVPLCFDKSGWTIVAILAVLKAGAAFVPLDFEAPIFRLRELIADVKAEWMLCAPKYQELCQSMGCTAVAVDRNATEQRLEHHITLPKVRSDSVAYAFYTSGSTGKPKGAVINHSCWVSSSTAFAPTWGISESSRVLQFASYIFDACLIEIFSTLMCGGTVCVPDQDSRTNDLVGVINKFNVNWATLTPSVVRMMQPAQVPNLKTLVLVGEAMSQQDLLTWAHRVTLGNGYGPTECSAISTSNVMTSQTKPNNLGKAVTSRGWIVSRNNHHALAPVGAIGELLLEGPAVGAGYLNDLEKTAQAFVRDIKWATGKVDVPTARFYNTGDLVKYNEDGTMLYLGRKDSQTKVRGQRLELSEVEHHLMEDGAVQNALAAVPTAGPCAKRLVGIISIKDVSLSGAPSTVLELLPHEMASLNISTIRDHLCERLPSYMIPSLWVAVTKFPLTPGGKMDRRRVVQWLEQMDADTYRTISTLGLEEAKDDANSTERKLQEIFAKVLNLPVEGIRLNQSFLHLGGDSIAAMQVSSQCRSQGLAISVQQLIRAKSIIALAASVATSTNGTSTTVVAQEYNLPFDLSPIQKVFFETVGDTHNHFNQAELFRLARTFELDEIKAALTALVTTHPMLRARFAKSEAGVWQQSIEKDPKSSFRLRQHRVATSNDDTLRPIIDDSQATLDIMAGPVFAIDVFDVDDTFSQAIAMVAHHLVVDVVSWGIVLEDFQGLLNGASPPPQSLPFHAWLQQQEVQAKQESASRVFPVGSITPASLDYWGMENQRNIHADVIEQDVALSSRDTMLLLGAQDALGTEILDILVAALLESFREAFPDRPTVTIHNEGHGREPFDAKQDLTRTVGWFSTLSPIHLPVSSEDSTDLVSTIRWVKDVRERTPGKGRPYFAYRQLTEAGQTRFASHWPAEVIFNYHGRLQHLDRKDALLQQLDGIDTKEVGDDVPRLALFDITAAISQGAIKMSFGFNRHMQRQSEIRAWIAGCRQTLINAVDELLQLRPEPSLSDFKLLPLTYNGMSRLSIELPAGASITDIEDIYPASPMQQGLLLTQMKHPELYMYHAILEVQCADNQAVDPRRVAEAWQVVVHRHPALRTVFIDSLARDGSKNQVVMKSKPGRVQFITNCDEDVAKVLREQPGIDCREPLPPHRMTICKARTGKVWVKLELSHAINDGTSITNILSDLSRAYERKLARADAGPLYRDFIAHILSTSQDTDVAYWKKYLSGVEPCFFPNLNDGKTGPHDHSSVEVTISDATVIQDFCRKNGVTLSNVLQVAWALTLHCFVGADDVSFGVVASGRDIPVKNIDEAVGVFVNMLIARLTFSDETTIAHLLDTLQTDSVNALAHQACSLADVQNELQLPALFNSAFTFQRRSLSRDPEETALVYENMEAEDPGEYAITINADVSEEEISVDFGYWTDKVCPSQARNMADTFEKILLGIVASDAKNLTIGKLDVYTSSSMRQVMEWNAHPVPSIHRCVHEVVHEQALTRPRTTKAVDGHDGSFTYQEFDKITDQLAFHLQSIGVTSETFVPILFEKSSWAIVSMIAIMKAGGAYVPLDPKHPQSRLQELISDVGAKVVLCSRTHHASATEVAATPVIVDAQAFRKLRLSPTTKPKSISTPENAAYCLFTSGTTGKPKGTIIPHAAFCTSAAAFTRRMNINATSRTFQFASYTFDASCIEILSALTVGATVCVPSEEERMNNPAGAIRRLKATWSLLTPSVLGTMEPERVPCLKTLVAGGEALPGPIIKKWGTSTCFINAYGPTECAVVAATCYKSTLEHKLLETEPGTIGTGSGARLWVVHPRNHDKLMSVGSVGELVIEGPTVARGYLNDEVKTAKAFIENPVWAAMIATAHPGFATSRMYKSGDLVRYNSDGSVSYIGRKDTQIKLNGQRIELGEIEFHVGKNFPEHVQSAVELVAPSNRGSAKALAVFFALVHEQPEESAQAIQPASTDLPAADEFLLPMSDKLRDMCKSTENGLAGSLPSYMIPAIFIPITKMPWTSAGKLDRNRLRSFVQNLSREAMTPYRLTSMMNKKQPTSASEKKLHKIVCSVLNLPSSAVGIDDSFIRLGGNSILAMRLVATAQSEHMNLSVIDIFTQPKLSDLAAKCKTVDKSVPEEKAVQPFELLREPLTQSQAIEEVSQQCGVLKAQVQDILPASALQEALYTLSIKQPGAYVAQHILELSSSVDVKKLQSAWEKAVQEVDILRTRIVQLKSGQFLQAVLVDAPIAWRESTSLQDVKNDAKRVPQYIGAELTAYTVVWTPSNKRYLVWTIHHSLYDGWSIALMLQRVQQIYQAGQSDLSHTPYTNFIKYLTGTNVEASQKFWKSNLDGATSFQFPQQAHSAPVESPTGGQTLEHTMKLAPPKSRDVTPSNAIRAAWALLLATYTGSDDVVFGETLTGRDISVAGITDVCGPTLTTVPTRVQISRAATVSDLLKSISANVTERIPHQHFGLSEIKRLGDDMATACDFQNLLVVQTAGEDVSESMWSIHDSGAQGDFFTYPLVIECTMGQSSVEFLAHYHESAISTFEVQRLLYSFEAVLTQLNTANLVSDILVFSEQDTQLLCTWNAAEPIEVDDTIPSLFFKQVAKQSAAIAVSAFDGDFTYSELHDLAARLAQELVQLGAGPEQLIPTCLDKSKWAVVAIMAILISGAGYVPLSPTHPASRQQQIIDDCKASIVVCSLEYTLRFAGVVAKVVGVSEASVLNLPATLRDVPLRAKNTDTCYVIYTSGSTGVPKGVVVEHRAIASSSAAICNGLHMTPTSRVFQFCSFLFDVSIGEILTPLTCGATICMPSEQQRTTDVAAAITALQADWAFLTPSVACLIEGPRAVSFLKTLAVGGEAMTPEVISKFASGLQLCNGYGPTEGTVFAVTNDKVSVQRDATNIGHVTQSGRSWLTNPTNPQQLAPLGALAELCIEGPFLARGYLNSPEKTAEAFIQNPTFLKDFTKAASTRIYRTGDLVQYAQDGSIVYIGRKDNQVKLAGQRIELGEIEHHLQTDDRIRHAVVQLPKSGPGKNKLIATVSFSSPTSDKNIDDQQWRTLLTTPDIALQINKVRERLFDLVPAYMVPTVWAPVPRIPLLASAKVDRKQVGTWLETLDAIAFQKILDLESSSEAAVPITDTAVTLQQICAKVLGKPVDDIKVNKSWLSLGGDSITAMQLLAKCRAEGIHLMLNQVLRAKSLAHLARSIEPLLVVDYGKEQSDKAFALSPIQQLYFQTKGNEKGSHFNQSFTTRLSRAVDVNTLKQAFDSIVKCHSMLRARFTKAEDGNWQQTILGDIADSYAFTTHDISATSDSAEIISSTQKSLDIRNGPVFAVNLCNVRAGGQILFTAAHHLVIDVVSWKIILGDLEDLLTAGKNHSLPKELSFQTWCEKQATHARHIEFQEAMHKQSFATHPADLAFWGMDKRANVYGDVERDEFNIDQNISTLALDTSGALRTDVVDLLVAAILHAFSRVFINRKAPTVFNESHGREPWEASNIDLSRTVGWFTTVYPITVPIGEDEDEVVHTIRQVKDLRRRITDNGRPYFAHRFLTEDGQQKLADHAPMEVLFNYLGKSQQAESGDSLFQSVQFSEEEDEATSDVGVKTARLALFEVSTSVIDGEIQVNFMYNRWMKNQKGIRRWIAECQRTLEEMVTTLSEIKTPQPTMADFPLLPLDSYGRLDRVLKTLPATGIATCDQVEDIYPCSAIQEGMLLSQIKDPESYWSFTAFQVKSKNGPIETQRLAGAWQKVVDRHQALRTVIVDSVCKGGVFDQIVVKHPATGLVTYTCSDADLNAKLASINYRDLNGKRKPYLPHQAAIVQTSSGKIVVKIIVNHAVVDGGSLAIIGRDLEDAYDGRLSEDEGPLYSDYIKYLRSLNSKLAIDYWKKQLSGVRPCYFPPMPQQIGKVRQLHSLDMKFYRFADLHTFAENNNITLANVLLAVWALILRSYTSAPDVCYGYLTSGRNVPVDNVEDAVGAFINMLVLRIQVAPSGSLLDVIQRIQADFIESVPHQHCSLAQFQHDLGLSGKPLFNTAVSIQNSGATQGAPKPDTNIEFEQIDGHDASEYVITLNIDATRGDEAVRFAYWTDSVSDAEAKKVSSLMAKILTQVLTNPNQTVADLDVAVTELPTPPARSSVPTPASLSPTTLSSRSRPQRPSSSRSSSSLQIPRISTPRMASPPIPETPDWSHLIRSIVSEMVPQIVDQMMAKNNHPASPGSPPIINQASAIDQMTNQMTGMIARRASITRGERPILERTVSAHSRGRRMSMTSNAESRIQTAADMVAAAGVMATAALDSPDFVEKKLLGLWSELLDMVEDTIEKDDSFFNLGGDSIIAMRLVGAAREEGLSMTVADVFKNPTFADMTRVVRVAGEVIDEVMSRAGGGSVAGKDTGGPSKPGHRLPPRAASLWDDFQSVISEYKGDGHSTSGRTPPAEPEQARKEAFKKWQGLSTSQPPARPQAFRRNSSRSMVPQTIQEGIESAMPKSVSLLGDPNVDSVISKVQVFKGGISDVLPVTDFQSLAITGSLLESKWMLNYFFLEGDGPLDLRKLKQAAYRITQAFDILRTVFVPYGDRFLQVVLRKLQPDFIYQQTDDDFETFTTDLRARDREHGPRLGEAFTQFVVVKQKQSGRYRIFMRLSHAQYDGVCIGKILEALQSGYNGLPVSSAPSFGNFVRESAKAVAGAHDHWRETLRGSKMTEIVNRFGPNYERSAGRTITLERKLVAQPLSRMNITTATIVKGAWASTLARIASKSDIVFGHVISGRNSSVANIENIVGPCLNTVPVRVVYRPEWTVHDLLSYIQDQQIANMPYESLGFREIIRHCTEWPDWTNFSSVLQHDQNITSEKPTLQLGGIEFSLGAAGTQQDFADFSINSTSRGGSALDIALTYAPNSTITAHYAELVFEMLCGNIVSFAEDPHALLPSPTELSSQSSTTINSEQARKKSEQKAAVVLPTDTGLSKHEVNTLATTLRSAWQQILHDEHGAPDNVELSSDFFQLGGDIMGLAQVASILAEEGFKVRVEDLLDKSVFVDQVRLLVVERKKQVEKEEQSERSPWGDKGKGKRTETIKVDGGKKKGLSKFVRKMVGR</sequence>
<dbReference type="PROSITE" id="PS50075">
    <property type="entry name" value="CARRIER"/>
    <property type="match status" value="7"/>
</dbReference>
<dbReference type="Gene3D" id="1.10.1200.10">
    <property type="entry name" value="ACP-like"/>
    <property type="match status" value="7"/>
</dbReference>
<dbReference type="GO" id="GO:0031177">
    <property type="term" value="F:phosphopantetheine binding"/>
    <property type="evidence" value="ECO:0007669"/>
    <property type="project" value="InterPro"/>
</dbReference>
<feature type="region of interest" description="Disordered" evidence="6">
    <location>
        <begin position="7150"/>
        <end position="7193"/>
    </location>
</feature>
<dbReference type="PANTHER" id="PTHR45398:SF1">
    <property type="entry name" value="ENZYME, PUTATIVE (JCVI)-RELATED"/>
    <property type="match status" value="1"/>
</dbReference>
<dbReference type="InterPro" id="IPR006162">
    <property type="entry name" value="Ppantetheine_attach_site"/>
</dbReference>
<proteinExistence type="inferred from homology"/>
<dbReference type="InterPro" id="IPR020806">
    <property type="entry name" value="PKS_PP-bd"/>
</dbReference>
<dbReference type="InterPro" id="IPR045851">
    <property type="entry name" value="AMP-bd_C_sf"/>
</dbReference>
<keyword evidence="4" id="KW-0436">Ligase</keyword>
<dbReference type="FunFam" id="3.30.559.10:FF:000037">
    <property type="entry name" value="Nonribosomal peptide synthase Pes1"/>
    <property type="match status" value="2"/>
</dbReference>
<dbReference type="InterPro" id="IPR036736">
    <property type="entry name" value="ACP-like_sf"/>
</dbReference>
<evidence type="ECO:0000313" key="8">
    <source>
        <dbReference type="EMBL" id="KAF2822847.1"/>
    </source>
</evidence>
<dbReference type="PROSITE" id="PS00012">
    <property type="entry name" value="PHOSPHOPANTETHEINE"/>
    <property type="match status" value="1"/>
</dbReference>
<dbReference type="InterPro" id="IPR010071">
    <property type="entry name" value="AA_adenyl_dom"/>
</dbReference>
<feature type="compositionally biased region" description="Low complexity" evidence="6">
    <location>
        <begin position="6242"/>
        <end position="6280"/>
    </location>
</feature>
<dbReference type="FunFam" id="1.10.1200.10:FF:000005">
    <property type="entry name" value="Nonribosomal peptide synthetase 1"/>
    <property type="match status" value="4"/>
</dbReference>
<keyword evidence="9" id="KW-1185">Reference proteome</keyword>
<evidence type="ECO:0000256" key="6">
    <source>
        <dbReference type="SAM" id="MobiDB-lite"/>
    </source>
</evidence>
<evidence type="ECO:0000256" key="5">
    <source>
        <dbReference type="ARBA" id="ARBA00029454"/>
    </source>
</evidence>
<dbReference type="FunFam" id="3.30.559.10:FF:000017">
    <property type="entry name" value="Nonribosomal peptide synthase Pes1"/>
    <property type="match status" value="2"/>
</dbReference>
<dbReference type="Proteomes" id="UP000799424">
    <property type="component" value="Unassembled WGS sequence"/>
</dbReference>
<reference evidence="8" key="1">
    <citation type="journal article" date="2020" name="Stud. Mycol.">
        <title>101 Dothideomycetes genomes: a test case for predicting lifestyles and emergence of pathogens.</title>
        <authorList>
            <person name="Haridas S."/>
            <person name="Albert R."/>
            <person name="Binder M."/>
            <person name="Bloem J."/>
            <person name="Labutti K."/>
            <person name="Salamov A."/>
            <person name="Andreopoulos B."/>
            <person name="Baker S."/>
            <person name="Barry K."/>
            <person name="Bills G."/>
            <person name="Bluhm B."/>
            <person name="Cannon C."/>
            <person name="Castanera R."/>
            <person name="Culley D."/>
            <person name="Daum C."/>
            <person name="Ezra D."/>
            <person name="Gonzalez J."/>
            <person name="Henrissat B."/>
            <person name="Kuo A."/>
            <person name="Liang C."/>
            <person name="Lipzen A."/>
            <person name="Lutzoni F."/>
            <person name="Magnuson J."/>
            <person name="Mondo S."/>
            <person name="Nolan M."/>
            <person name="Ohm R."/>
            <person name="Pangilinan J."/>
            <person name="Park H.-J."/>
            <person name="Ramirez L."/>
            <person name="Alfaro M."/>
            <person name="Sun H."/>
            <person name="Tritt A."/>
            <person name="Yoshinaga Y."/>
            <person name="Zwiers L.-H."/>
            <person name="Turgeon B."/>
            <person name="Goodwin S."/>
            <person name="Spatafora J."/>
            <person name="Crous P."/>
            <person name="Grigoriev I."/>
        </authorList>
    </citation>
    <scope>NUCLEOTIDE SEQUENCE</scope>
    <source>
        <strain evidence="8">CBS 113818</strain>
    </source>
</reference>
<dbReference type="FunFam" id="3.30.300.30:FF:000015">
    <property type="entry name" value="Nonribosomal peptide synthase SidD"/>
    <property type="match status" value="4"/>
</dbReference>
<dbReference type="FunFam" id="3.30.559.30:FF:000005">
    <property type="entry name" value="Nonribosomal peptide synthase Pes1"/>
    <property type="match status" value="3"/>
</dbReference>
<gene>
    <name evidence="8" type="ORF">CC86DRAFT_73015</name>
</gene>
<dbReference type="PANTHER" id="PTHR45398">
    <property type="match status" value="1"/>
</dbReference>
<dbReference type="SUPFAM" id="SSF52777">
    <property type="entry name" value="CoA-dependent acyltransferases"/>
    <property type="match status" value="18"/>
</dbReference>
<dbReference type="SUPFAM" id="SSF47336">
    <property type="entry name" value="ACP-like"/>
    <property type="match status" value="7"/>
</dbReference>
<dbReference type="FunFam" id="3.40.50.980:FF:000001">
    <property type="entry name" value="Non-ribosomal peptide synthetase"/>
    <property type="match status" value="2"/>
</dbReference>
<feature type="domain" description="Carrier" evidence="7">
    <location>
        <begin position="7067"/>
        <end position="7147"/>
    </location>
</feature>
<dbReference type="InterPro" id="IPR020845">
    <property type="entry name" value="AMP-binding_CS"/>
</dbReference>
<feature type="domain" description="Carrier" evidence="7">
    <location>
        <begin position="6402"/>
        <end position="6478"/>
    </location>
</feature>
<evidence type="ECO:0000259" key="7">
    <source>
        <dbReference type="PROSITE" id="PS50075"/>
    </source>
</evidence>
<evidence type="ECO:0000256" key="4">
    <source>
        <dbReference type="ARBA" id="ARBA00022598"/>
    </source>
</evidence>
<feature type="domain" description="Carrier" evidence="7">
    <location>
        <begin position="1530"/>
        <end position="1606"/>
    </location>
</feature>
<feature type="region of interest" description="Disordered" evidence="6">
    <location>
        <begin position="7028"/>
        <end position="7052"/>
    </location>
</feature>
<dbReference type="NCBIfam" id="TIGR01733">
    <property type="entry name" value="AA-adenyl-dom"/>
    <property type="match status" value="4"/>
</dbReference>
<dbReference type="FunFam" id="1.10.1200.10:FF:000024">
    <property type="entry name" value="Nonribosomal peptide synthase Pes1"/>
    <property type="match status" value="1"/>
</dbReference>
<evidence type="ECO:0000313" key="9">
    <source>
        <dbReference type="Proteomes" id="UP000799424"/>
    </source>
</evidence>
<dbReference type="PROSITE" id="PS00455">
    <property type="entry name" value="AMP_BINDING"/>
    <property type="match status" value="2"/>
</dbReference>
<dbReference type="EMBL" id="MU006233">
    <property type="protein sequence ID" value="KAF2822847.1"/>
    <property type="molecule type" value="Genomic_DNA"/>
</dbReference>
<dbReference type="FunFam" id="3.30.559.30:FF:000003">
    <property type="entry name" value="Nonribosomal peptide synthase SidD"/>
    <property type="match status" value="2"/>
</dbReference>
<feature type="region of interest" description="Disordered" evidence="6">
    <location>
        <begin position="6526"/>
        <end position="6576"/>
    </location>
</feature>
<dbReference type="GO" id="GO:0019748">
    <property type="term" value="P:secondary metabolic process"/>
    <property type="evidence" value="ECO:0007669"/>
    <property type="project" value="UniProtKB-ARBA"/>
</dbReference>
<evidence type="ECO:0000256" key="1">
    <source>
        <dbReference type="ARBA" id="ARBA00004685"/>
    </source>
</evidence>
<feature type="region of interest" description="Disordered" evidence="6">
    <location>
        <begin position="6236"/>
        <end position="6293"/>
    </location>
</feature>
<dbReference type="InterPro" id="IPR009081">
    <property type="entry name" value="PP-bd_ACP"/>
</dbReference>
<dbReference type="Pfam" id="PF00550">
    <property type="entry name" value="PP-binding"/>
    <property type="match status" value="6"/>
</dbReference>
<dbReference type="InterPro" id="IPR023213">
    <property type="entry name" value="CAT-like_dom_sf"/>
</dbReference>
<feature type="compositionally biased region" description="Polar residues" evidence="6">
    <location>
        <begin position="7031"/>
        <end position="7044"/>
    </location>
</feature>
<feature type="domain" description="Carrier" evidence="7">
    <location>
        <begin position="4166"/>
        <end position="4242"/>
    </location>
</feature>
<feature type="domain" description="Carrier" evidence="7">
    <location>
        <begin position="2611"/>
        <end position="2687"/>
    </location>
</feature>
<dbReference type="NCBIfam" id="NF003417">
    <property type="entry name" value="PRK04813.1"/>
    <property type="match status" value="4"/>
</dbReference>
<dbReference type="Gene3D" id="3.30.559.10">
    <property type="entry name" value="Chloramphenicol acetyltransferase-like domain"/>
    <property type="match status" value="9"/>
</dbReference>
<feature type="compositionally biased region" description="Basic residues" evidence="6">
    <location>
        <begin position="7180"/>
        <end position="7193"/>
    </location>
</feature>
<dbReference type="FunFam" id="3.30.559.10:FF:000031">
    <property type="entry name" value="Nonribosomal peptide synthase Pes1"/>
    <property type="match status" value="1"/>
</dbReference>
<evidence type="ECO:0000256" key="3">
    <source>
        <dbReference type="ARBA" id="ARBA00022553"/>
    </source>
</evidence>
<dbReference type="Gene3D" id="3.30.559.30">
    <property type="entry name" value="Nonribosomal peptide synthetase, condensation domain"/>
    <property type="match status" value="9"/>
</dbReference>
<dbReference type="OrthoDB" id="416786at2759"/>
<protein>
    <submittedName>
        <fullName evidence="8">Acetyl-CoA synthetase-like protein</fullName>
    </submittedName>
</protein>
<dbReference type="SUPFAM" id="SSF56801">
    <property type="entry name" value="Acetyl-CoA synthetase-like"/>
    <property type="match status" value="4"/>
</dbReference>
<organism evidence="8 9">
    <name type="scientific">Ophiobolus disseminans</name>
    <dbReference type="NCBI Taxonomy" id="1469910"/>
    <lineage>
        <taxon>Eukaryota</taxon>
        <taxon>Fungi</taxon>
        <taxon>Dikarya</taxon>
        <taxon>Ascomycota</taxon>
        <taxon>Pezizomycotina</taxon>
        <taxon>Dothideomycetes</taxon>
        <taxon>Pleosporomycetidae</taxon>
        <taxon>Pleosporales</taxon>
        <taxon>Pleosporineae</taxon>
        <taxon>Phaeosphaeriaceae</taxon>
        <taxon>Ophiobolus</taxon>
    </lineage>
</organism>
<dbReference type="SMART" id="SM00823">
    <property type="entry name" value="PKS_PP"/>
    <property type="match status" value="5"/>
</dbReference>
<accession>A0A6A6ZRA4</accession>
<dbReference type="Gene3D" id="3.40.50.12780">
    <property type="entry name" value="N-terminal domain of ligase-like"/>
    <property type="match status" value="4"/>
</dbReference>
<comment type="similarity">
    <text evidence="5">Belongs to the NRP synthetase family.</text>
</comment>
<feature type="compositionally biased region" description="Basic and acidic residues" evidence="6">
    <location>
        <begin position="7150"/>
        <end position="7179"/>
    </location>
</feature>
<feature type="region of interest" description="Disordered" evidence="6">
    <location>
        <begin position="6488"/>
        <end position="6511"/>
    </location>
</feature>
<dbReference type="CDD" id="cd19534">
    <property type="entry name" value="E_NRPS"/>
    <property type="match status" value="3"/>
</dbReference>
<dbReference type="CDD" id="cd19545">
    <property type="entry name" value="FUM14_C_NRPS-like"/>
    <property type="match status" value="2"/>
</dbReference>
<comment type="pathway">
    <text evidence="1">Mycotoxin biosynthesis.</text>
</comment>
<dbReference type="FunFam" id="3.30.559.10:FF:000016">
    <property type="entry name" value="Nonribosomal peptide synthase Pes1"/>
    <property type="match status" value="3"/>
</dbReference>
<dbReference type="GO" id="GO:0016874">
    <property type="term" value="F:ligase activity"/>
    <property type="evidence" value="ECO:0007669"/>
    <property type="project" value="UniProtKB-KW"/>
</dbReference>
<dbReference type="InterPro" id="IPR000873">
    <property type="entry name" value="AMP-dep_synth/lig_dom"/>
</dbReference>
<dbReference type="Gene3D" id="3.30.300.30">
    <property type="match status" value="4"/>
</dbReference>
<name>A0A6A6ZRA4_9PLEO</name>
<dbReference type="FunFam" id="3.30.559.30:FF:000002">
    <property type="entry name" value="Nonribosomal peptide synthase Pes1"/>
    <property type="match status" value="3"/>
</dbReference>
<keyword evidence="2" id="KW-0596">Phosphopantetheine</keyword>
<dbReference type="CDD" id="cd19542">
    <property type="entry name" value="CT_NRPS-like"/>
    <property type="match status" value="4"/>
</dbReference>
<dbReference type="Pfam" id="PF00668">
    <property type="entry name" value="Condensation"/>
    <property type="match status" value="9"/>
</dbReference>
<evidence type="ECO:0000256" key="2">
    <source>
        <dbReference type="ARBA" id="ARBA00022450"/>
    </source>
</evidence>
<feature type="domain" description="Carrier" evidence="7">
    <location>
        <begin position="5248"/>
        <end position="5321"/>
    </location>
</feature>
<dbReference type="InterPro" id="IPR001242">
    <property type="entry name" value="Condensation_dom"/>
</dbReference>